<reference evidence="3 4" key="1">
    <citation type="submission" date="2024-05" db="EMBL/GenBank/DDBJ databases">
        <authorList>
            <person name="Wallberg A."/>
        </authorList>
    </citation>
    <scope>NUCLEOTIDE SEQUENCE [LARGE SCALE GENOMIC DNA]</scope>
</reference>
<dbReference type="SMART" id="SM00060">
    <property type="entry name" value="FN3"/>
    <property type="match status" value="3"/>
</dbReference>
<organism evidence="3 4">
    <name type="scientific">Meganyctiphanes norvegica</name>
    <name type="common">Northern krill</name>
    <name type="synonym">Thysanopoda norvegica</name>
    <dbReference type="NCBI Taxonomy" id="48144"/>
    <lineage>
        <taxon>Eukaryota</taxon>
        <taxon>Metazoa</taxon>
        <taxon>Ecdysozoa</taxon>
        <taxon>Arthropoda</taxon>
        <taxon>Crustacea</taxon>
        <taxon>Multicrustacea</taxon>
        <taxon>Malacostraca</taxon>
        <taxon>Eumalacostraca</taxon>
        <taxon>Eucarida</taxon>
        <taxon>Euphausiacea</taxon>
        <taxon>Euphausiidae</taxon>
        <taxon>Meganyctiphanes</taxon>
    </lineage>
</organism>
<sequence length="299" mass="31903">VPMDISEISLSTNNHGDIVIEWNSNENDNCAYEYTLCYYDEVNPSETCITVPGGGGGGGGGGDGGHHNFTLDQLNPCTIYDIGIGGLSPGGLQGNLTFNSTISGDRAPSEVQNLAISSVDIHQVEISYDEPKNFAQCVREYDIAITDLDGFGLKQIHHVRPTIDNIFTDLLACTNYMISVAAVSPSGLTSKSVAVTTKTGEDTPSEPRSFEVEAASCNSLDLVWYQPTDNKRCAGNYTLSWTDTDGSHADTVPSYGFQIKYPVMGLQGNTSFDFTLVAVSPSGVNSASTTLTAATECYE</sequence>
<name>A0AAV2R0F9_MEGNR</name>
<dbReference type="InterPro" id="IPR003961">
    <property type="entry name" value="FN3_dom"/>
</dbReference>
<feature type="domain" description="Fibronectin type-III" evidence="2">
    <location>
        <begin position="107"/>
        <end position="202"/>
    </location>
</feature>
<dbReference type="PANTHER" id="PTHR46708">
    <property type="entry name" value="TENASCIN"/>
    <property type="match status" value="1"/>
</dbReference>
<dbReference type="SUPFAM" id="SSF49265">
    <property type="entry name" value="Fibronectin type III"/>
    <property type="match status" value="2"/>
</dbReference>
<dbReference type="Gene3D" id="2.60.40.10">
    <property type="entry name" value="Immunoglobulins"/>
    <property type="match status" value="2"/>
</dbReference>
<proteinExistence type="predicted"/>
<dbReference type="Proteomes" id="UP001497623">
    <property type="component" value="Unassembled WGS sequence"/>
</dbReference>
<comment type="caution">
    <text evidence="3">The sequence shown here is derived from an EMBL/GenBank/DDBJ whole genome shotgun (WGS) entry which is preliminary data.</text>
</comment>
<accession>A0AAV2R0F9</accession>
<dbReference type="InterPro" id="IPR013783">
    <property type="entry name" value="Ig-like_fold"/>
</dbReference>
<dbReference type="PANTHER" id="PTHR46708:SF2">
    <property type="entry name" value="FIBRONECTIN TYPE-III DOMAIN-CONTAINING PROTEIN"/>
    <property type="match status" value="1"/>
</dbReference>
<dbReference type="EMBL" id="CAXKWB010014330">
    <property type="protein sequence ID" value="CAL4110199.1"/>
    <property type="molecule type" value="Genomic_DNA"/>
</dbReference>
<dbReference type="PROSITE" id="PS50853">
    <property type="entry name" value="FN3"/>
    <property type="match status" value="2"/>
</dbReference>
<evidence type="ECO:0000313" key="4">
    <source>
        <dbReference type="Proteomes" id="UP001497623"/>
    </source>
</evidence>
<evidence type="ECO:0000256" key="1">
    <source>
        <dbReference type="ARBA" id="ARBA00022737"/>
    </source>
</evidence>
<protein>
    <recommendedName>
        <fullName evidence="2">Fibronectin type-III domain-containing protein</fullName>
    </recommendedName>
</protein>
<keyword evidence="4" id="KW-1185">Reference proteome</keyword>
<feature type="domain" description="Fibronectin type-III" evidence="2">
    <location>
        <begin position="206"/>
        <end position="299"/>
    </location>
</feature>
<gene>
    <name evidence="3" type="ORF">MNOR_LOCUS19356</name>
</gene>
<dbReference type="InterPro" id="IPR050991">
    <property type="entry name" value="ECM_Regulatory_Proteins"/>
</dbReference>
<dbReference type="AlphaFoldDB" id="A0AAV2R0F9"/>
<feature type="non-terminal residue" evidence="3">
    <location>
        <position position="1"/>
    </location>
</feature>
<evidence type="ECO:0000259" key="2">
    <source>
        <dbReference type="PROSITE" id="PS50853"/>
    </source>
</evidence>
<evidence type="ECO:0000313" key="3">
    <source>
        <dbReference type="EMBL" id="CAL4110199.1"/>
    </source>
</evidence>
<keyword evidence="1" id="KW-0677">Repeat</keyword>
<dbReference type="InterPro" id="IPR036116">
    <property type="entry name" value="FN3_sf"/>
</dbReference>
<dbReference type="CDD" id="cd00063">
    <property type="entry name" value="FN3"/>
    <property type="match status" value="2"/>
</dbReference>